<accession>A0A0I9SDJ4</accession>
<protein>
    <submittedName>
        <fullName evidence="8">Recombinase</fullName>
    </submittedName>
</protein>
<dbReference type="InterPro" id="IPR035386">
    <property type="entry name" value="Arm-DNA-bind_5"/>
</dbReference>
<dbReference type="InterPro" id="IPR025269">
    <property type="entry name" value="SAM-like_dom"/>
</dbReference>
<dbReference type="PATRIC" id="fig|817.53.peg.276"/>
<dbReference type="InterPro" id="IPR013762">
    <property type="entry name" value="Integrase-like_cat_sf"/>
</dbReference>
<keyword evidence="3 5" id="KW-0238">DNA-binding</keyword>
<dbReference type="CDD" id="cd01185">
    <property type="entry name" value="INTN1_C_like"/>
    <property type="match status" value="1"/>
</dbReference>
<dbReference type="Pfam" id="PF13102">
    <property type="entry name" value="Phage_int_SAM_5"/>
    <property type="match status" value="1"/>
</dbReference>
<sequence>MRSTFKVLFYTKNQSVKNGKAPIMGRITINGTQAGFSCKKEVSLALWDVKANRAKGKSEEARTLNQELDNIKAQITKHYQYICDHDSFVTAKKVYNRYVGFGEDCHTLMALFKEQLESYKEKIGKGKAESTYRGLVADYKSLLLFMKTKKNIEDIAIDELEKPFIEDYYTWMLGTAGNANATAFNRVNTLKWLLYIAQERGWIRVHPFVSFECVPEYKKRSFLSEDELQKMIHTELNHKRQRANRDMFLFMCFTGLAYADLKAITYMNIHTDSDGGTWLMGNRIKTGVAYVVKLLPIAIELIEKYRGLNERKTSPDCVFPVGEYQAMLGSLKYIGKKCGCKVEVTPHIGRHTFAVLAILKGMPLETLQKVLGHNSILSTQIYAELINPKVGEDTDKLCERIGHVFKLAM</sequence>
<name>A0A0I9SDJ4_BACFG</name>
<organism evidence="8">
    <name type="scientific">Bacteroides fragilis</name>
    <dbReference type="NCBI Taxonomy" id="817"/>
    <lineage>
        <taxon>Bacteria</taxon>
        <taxon>Pseudomonadati</taxon>
        <taxon>Bacteroidota</taxon>
        <taxon>Bacteroidia</taxon>
        <taxon>Bacteroidales</taxon>
        <taxon>Bacteroidaceae</taxon>
        <taxon>Bacteroides</taxon>
    </lineage>
</organism>
<dbReference type="Gene3D" id="1.10.443.10">
    <property type="entry name" value="Intergrase catalytic core"/>
    <property type="match status" value="1"/>
</dbReference>
<dbReference type="InterPro" id="IPR044068">
    <property type="entry name" value="CB"/>
</dbReference>
<dbReference type="InterPro" id="IPR002104">
    <property type="entry name" value="Integrase_catalytic"/>
</dbReference>
<feature type="domain" description="Core-binding (CB)" evidence="7">
    <location>
        <begin position="110"/>
        <end position="198"/>
    </location>
</feature>
<dbReference type="PROSITE" id="PS51898">
    <property type="entry name" value="TYR_RECOMBINASE"/>
    <property type="match status" value="1"/>
</dbReference>
<proteinExistence type="inferred from homology"/>
<gene>
    <name evidence="8" type="ORF">EE52_0201310</name>
</gene>
<dbReference type="Gene3D" id="1.10.150.130">
    <property type="match status" value="1"/>
</dbReference>
<keyword evidence="4" id="KW-0233">DNA recombination</keyword>
<comment type="caution">
    <text evidence="8">The sequence shown here is derived from an EMBL/GenBank/DDBJ whole genome shotgun (WGS) entry which is preliminary data.</text>
</comment>
<dbReference type="Pfam" id="PF00589">
    <property type="entry name" value="Phage_integrase"/>
    <property type="match status" value="1"/>
</dbReference>
<comment type="similarity">
    <text evidence="1">Belongs to the 'phage' integrase family.</text>
</comment>
<dbReference type="SUPFAM" id="SSF56349">
    <property type="entry name" value="DNA breaking-rejoining enzymes"/>
    <property type="match status" value="1"/>
</dbReference>
<dbReference type="GO" id="GO:0015074">
    <property type="term" value="P:DNA integration"/>
    <property type="evidence" value="ECO:0007669"/>
    <property type="project" value="UniProtKB-KW"/>
</dbReference>
<keyword evidence="2" id="KW-0229">DNA integration</keyword>
<dbReference type="PROSITE" id="PS51900">
    <property type="entry name" value="CB"/>
    <property type="match status" value="1"/>
</dbReference>
<reference evidence="8" key="2">
    <citation type="submission" date="2014-07" db="EMBL/GenBank/DDBJ databases">
        <title>Genetics and epidemiology of antimicrobial resistance in B. fragilis group.</title>
        <authorList>
            <person name="Sydenham T.V."/>
            <person name="Hasman H."/>
            <person name="Kemp M."/>
            <person name="Justesen U.S."/>
        </authorList>
    </citation>
    <scope>NUCLEOTIDE SEQUENCE [LARGE SCALE GENOMIC DNA]</scope>
    <source>
        <strain evidence="8">DCMOUH0018B</strain>
    </source>
</reference>
<evidence type="ECO:0000256" key="5">
    <source>
        <dbReference type="PROSITE-ProRule" id="PRU01248"/>
    </source>
</evidence>
<dbReference type="PANTHER" id="PTHR30349:SF64">
    <property type="entry name" value="PROPHAGE INTEGRASE INTD-RELATED"/>
    <property type="match status" value="1"/>
</dbReference>
<evidence type="ECO:0000256" key="1">
    <source>
        <dbReference type="ARBA" id="ARBA00008857"/>
    </source>
</evidence>
<evidence type="ECO:0000259" key="7">
    <source>
        <dbReference type="PROSITE" id="PS51900"/>
    </source>
</evidence>
<dbReference type="GO" id="GO:0003677">
    <property type="term" value="F:DNA binding"/>
    <property type="evidence" value="ECO:0007669"/>
    <property type="project" value="UniProtKB-UniRule"/>
</dbReference>
<reference evidence="8" key="1">
    <citation type="book" date="2014" name="THE 24TH EUROPEAN CONGRESS OF CLINICAL MICROBIOLOGY AND INFECTIOUS DISEASES" publisher="ECCMID 2014" city="Barcelona, Spain">
        <title>Identification of resistance genes in three multidrug-resistant Bacteroides fragilis isolates by whole genome sequencing.</title>
        <editorList>
            <person name="Unknown"/>
            <person name="A."/>
        </editorList>
        <authorList>
            <person name="Sydenham T.V."/>
            <person name="Hasman H."/>
            <person name="Wang M."/>
            <person name="Soki J."/>
            <person name="Nagy E."/>
            <person name="Justesen U.S."/>
        </authorList>
    </citation>
    <scope>NUCLEOTIDE SEQUENCE</scope>
    <source>
        <strain evidence="8">DCMOUH0018B</strain>
    </source>
</reference>
<feature type="domain" description="Tyr recombinase" evidence="6">
    <location>
        <begin position="218"/>
        <end position="395"/>
    </location>
</feature>
<evidence type="ECO:0000259" key="6">
    <source>
        <dbReference type="PROSITE" id="PS51898"/>
    </source>
</evidence>
<dbReference type="InterPro" id="IPR010998">
    <property type="entry name" value="Integrase_recombinase_N"/>
</dbReference>
<evidence type="ECO:0000313" key="8">
    <source>
        <dbReference type="EMBL" id="KFX76445.1"/>
    </source>
</evidence>
<evidence type="ECO:0000256" key="3">
    <source>
        <dbReference type="ARBA" id="ARBA00023125"/>
    </source>
</evidence>
<dbReference type="EMBL" id="JMZZ02000034">
    <property type="protein sequence ID" value="KFX76445.1"/>
    <property type="molecule type" value="Genomic_DNA"/>
</dbReference>
<dbReference type="InterPro" id="IPR011010">
    <property type="entry name" value="DNA_brk_join_enz"/>
</dbReference>
<dbReference type="PANTHER" id="PTHR30349">
    <property type="entry name" value="PHAGE INTEGRASE-RELATED"/>
    <property type="match status" value="1"/>
</dbReference>
<dbReference type="AlphaFoldDB" id="A0A0I9SDJ4"/>
<dbReference type="Pfam" id="PF17293">
    <property type="entry name" value="Arm-DNA-bind_5"/>
    <property type="match status" value="1"/>
</dbReference>
<dbReference type="InterPro" id="IPR050090">
    <property type="entry name" value="Tyrosine_recombinase_XerCD"/>
</dbReference>
<evidence type="ECO:0000256" key="2">
    <source>
        <dbReference type="ARBA" id="ARBA00022908"/>
    </source>
</evidence>
<dbReference type="GO" id="GO:0006310">
    <property type="term" value="P:DNA recombination"/>
    <property type="evidence" value="ECO:0007669"/>
    <property type="project" value="UniProtKB-KW"/>
</dbReference>
<dbReference type="RefSeq" id="WP_044299452.1">
    <property type="nucleotide sequence ID" value="NZ_CP036542.1"/>
</dbReference>
<evidence type="ECO:0000256" key="4">
    <source>
        <dbReference type="ARBA" id="ARBA00023172"/>
    </source>
</evidence>